<sequence length="990" mass="109023">MDCRTLYWMFAKASSDYSEQTAVTFDDGTGSPESLRYRDLRELSSELCSILRETCCPNKGVIGLIMEAPAAYAPLDPAAPGLLLSRVMERCGLLYCAVQTELLKQDKPEEQTEHQTADGATEFAYVLYTSGTTGIPKIVKVPHKCILPNVSDLSLLFQIKKEDVVFLASPLTFDPSVVEMFMALTSGAQLLIVPALLKKLPKRLSQLLFKSHKTTVLQATPSLFCRFGPNILKEDLLSAGSSLRVLVLGGEPCPTDNTTDIYNIYGITEVSCWASCYRLTQTDLQARLSSPVPLGAQLSGTEVEVRDEHGVVITEGDGQVFIGGEHRVCLLDDEDTLVPATMRPTGDWVRLKDKQMYFLGRRDRMIKRHGQRLSLDEVQQLILSVPLVEACAVGLYQNHRLITFIVTSKSKEAKASPVVVWDSTKREEKQDRGAENVCRSILKELSQTSPAFSLPDTVVIVPQIPLTAHGKVDMKALMKVYQTHRNGLMSPSMRDFTKETLASLWQTSLGLPKDVTINEDSNFLLSGGDSLRALVFHEDLLATTGLTSPNLLEIILDGTFADIFHHISEVKPELSLENNGQVKQEATKRHLETPYEVFPKRERVFCEKELFKVIRRGSQMMEKCCDKSTEHSRIIRNVKLDENHGTKSISLKMHWSSDTGRCVDASPVILVRELDRSTVFIGSHSHRIQALDLESGSLVWERVLGDRIEASATVSACGTLVIVGCYDSCVYFLNASSGETEWVFKTGDSVKCCPAVDPETGWIFAGSHDGHVYALDPKAHVCVWKHLCEGGAVFSSPFIQPSLRHLVVATLGGRLLSLNLDTAEEVWSFSKDAPFFSSPVCSETQIVIGSADGNIYCLSLDGELLWQFLTQAPVFSSPCLTPDQQLVLCGSHDGHVYCLNMCNGGLVWSFDTSGRVYSSPCVLDASALGTGGALVASTDGTVWVLDVKTGLKRASHKLPGELFSSPVVHKDSLVIGCRNDYVYCLKLEVS</sequence>
<dbReference type="PANTHER" id="PTHR44394">
    <property type="entry name" value="BETA-ALANINE-ACTIVATING ENZYME"/>
    <property type="match status" value="1"/>
</dbReference>
<keyword evidence="2" id="KW-0443">Lipid metabolism</keyword>
<evidence type="ECO:0000256" key="2">
    <source>
        <dbReference type="ARBA" id="ARBA00023098"/>
    </source>
</evidence>
<evidence type="ECO:0000256" key="1">
    <source>
        <dbReference type="ARBA" id="ARBA00006432"/>
    </source>
</evidence>
<protein>
    <recommendedName>
        <fullName evidence="3">Carrier domain-containing protein</fullName>
    </recommendedName>
</protein>
<dbReference type="SUPFAM" id="SSF50998">
    <property type="entry name" value="Quinoprotein alcohol dehydrogenase-like"/>
    <property type="match status" value="1"/>
</dbReference>
<dbReference type="InterPro" id="IPR018391">
    <property type="entry name" value="PQQ_b-propeller_rpt"/>
</dbReference>
<dbReference type="InterPro" id="IPR036736">
    <property type="entry name" value="ACP-like_sf"/>
</dbReference>
<evidence type="ECO:0000259" key="3">
    <source>
        <dbReference type="PROSITE" id="PS50075"/>
    </source>
</evidence>
<proteinExistence type="inferred from homology"/>
<accession>A0AAW0N767</accession>
<dbReference type="GO" id="GO:0043041">
    <property type="term" value="P:amino acid activation for nonribosomal peptide biosynthetic process"/>
    <property type="evidence" value="ECO:0007669"/>
    <property type="project" value="TreeGrafter"/>
</dbReference>
<dbReference type="InterPro" id="IPR015943">
    <property type="entry name" value="WD40/YVTN_repeat-like_dom_sf"/>
</dbReference>
<dbReference type="InterPro" id="IPR000873">
    <property type="entry name" value="AMP-dep_synth/lig_dom"/>
</dbReference>
<gene>
    <name evidence="4" type="ORF">WMY93_025154</name>
</gene>
<dbReference type="Gene3D" id="3.40.50.12780">
    <property type="entry name" value="N-terminal domain of ligase-like"/>
    <property type="match status" value="1"/>
</dbReference>
<dbReference type="InterPro" id="IPR002372">
    <property type="entry name" value="PQQ_rpt_dom"/>
</dbReference>
<dbReference type="GO" id="GO:0006629">
    <property type="term" value="P:lipid metabolic process"/>
    <property type="evidence" value="ECO:0007669"/>
    <property type="project" value="UniProtKB-KW"/>
</dbReference>
<feature type="domain" description="Carrier" evidence="3">
    <location>
        <begin position="495"/>
        <end position="571"/>
    </location>
</feature>
<dbReference type="PROSITE" id="PS50075">
    <property type="entry name" value="CARRIER"/>
    <property type="match status" value="1"/>
</dbReference>
<dbReference type="Gene3D" id="2.130.10.10">
    <property type="entry name" value="YVTN repeat-like/Quinoprotein amine dehydrogenase"/>
    <property type="match status" value="2"/>
</dbReference>
<comment type="caution">
    <text evidence="4">The sequence shown here is derived from an EMBL/GenBank/DDBJ whole genome shotgun (WGS) entry which is preliminary data.</text>
</comment>
<dbReference type="InterPro" id="IPR020845">
    <property type="entry name" value="AMP-binding_CS"/>
</dbReference>
<dbReference type="PANTHER" id="PTHR44394:SF1">
    <property type="entry name" value="BETA-ALANINE-ACTIVATING ENZYME"/>
    <property type="match status" value="1"/>
</dbReference>
<dbReference type="EMBL" id="JBBPFD010000018">
    <property type="protein sequence ID" value="KAK7889594.1"/>
    <property type="molecule type" value="Genomic_DNA"/>
</dbReference>
<dbReference type="InterPro" id="IPR042099">
    <property type="entry name" value="ANL_N_sf"/>
</dbReference>
<name>A0AAW0N767_9GOBI</name>
<keyword evidence="5" id="KW-1185">Reference proteome</keyword>
<organism evidence="4 5">
    <name type="scientific">Mugilogobius chulae</name>
    <name type="common">yellowstripe goby</name>
    <dbReference type="NCBI Taxonomy" id="88201"/>
    <lineage>
        <taxon>Eukaryota</taxon>
        <taxon>Metazoa</taxon>
        <taxon>Chordata</taxon>
        <taxon>Craniata</taxon>
        <taxon>Vertebrata</taxon>
        <taxon>Euteleostomi</taxon>
        <taxon>Actinopterygii</taxon>
        <taxon>Neopterygii</taxon>
        <taxon>Teleostei</taxon>
        <taxon>Neoteleostei</taxon>
        <taxon>Acanthomorphata</taxon>
        <taxon>Gobiaria</taxon>
        <taxon>Gobiiformes</taxon>
        <taxon>Gobioidei</taxon>
        <taxon>Gobiidae</taxon>
        <taxon>Gobionellinae</taxon>
        <taxon>Mugilogobius</taxon>
    </lineage>
</organism>
<comment type="similarity">
    <text evidence="1">Belongs to the ATP-dependent AMP-binding enzyme family.</text>
</comment>
<reference evidence="5" key="1">
    <citation type="submission" date="2024-04" db="EMBL/GenBank/DDBJ databases">
        <title>Salinicola lusitanus LLJ914,a marine bacterium isolated from the Okinawa Trough.</title>
        <authorList>
            <person name="Li J."/>
        </authorList>
    </citation>
    <scope>NUCLEOTIDE SEQUENCE [LARGE SCALE GENOMIC DNA]</scope>
</reference>
<dbReference type="SUPFAM" id="SSF47336">
    <property type="entry name" value="ACP-like"/>
    <property type="match status" value="1"/>
</dbReference>
<evidence type="ECO:0000313" key="5">
    <source>
        <dbReference type="Proteomes" id="UP001460270"/>
    </source>
</evidence>
<dbReference type="InterPro" id="IPR009081">
    <property type="entry name" value="PP-bd_ACP"/>
</dbReference>
<dbReference type="InterPro" id="IPR045851">
    <property type="entry name" value="AMP-bd_C_sf"/>
</dbReference>
<dbReference type="Pfam" id="PF00501">
    <property type="entry name" value="AMP-binding"/>
    <property type="match status" value="1"/>
</dbReference>
<dbReference type="InterPro" id="IPR011047">
    <property type="entry name" value="Quinoprotein_ADH-like_sf"/>
</dbReference>
<dbReference type="SMART" id="SM00564">
    <property type="entry name" value="PQQ"/>
    <property type="match status" value="7"/>
</dbReference>
<dbReference type="PROSITE" id="PS00455">
    <property type="entry name" value="AMP_BINDING"/>
    <property type="match status" value="1"/>
</dbReference>
<dbReference type="SUPFAM" id="SSF56801">
    <property type="entry name" value="Acetyl-CoA synthetase-like"/>
    <property type="match status" value="1"/>
</dbReference>
<dbReference type="Gene3D" id="1.10.1200.10">
    <property type="entry name" value="ACP-like"/>
    <property type="match status" value="1"/>
</dbReference>
<dbReference type="AlphaFoldDB" id="A0AAW0N767"/>
<dbReference type="InterPro" id="IPR052091">
    <property type="entry name" value="Beta-ala_Activ/Resist"/>
</dbReference>
<dbReference type="Gene3D" id="3.30.300.30">
    <property type="match status" value="1"/>
</dbReference>
<dbReference type="Proteomes" id="UP001460270">
    <property type="component" value="Unassembled WGS sequence"/>
</dbReference>
<evidence type="ECO:0000313" key="4">
    <source>
        <dbReference type="EMBL" id="KAK7889594.1"/>
    </source>
</evidence>
<dbReference type="Pfam" id="PF13570">
    <property type="entry name" value="Beta-prop_ACSF4"/>
    <property type="match status" value="1"/>
</dbReference>